<keyword evidence="9" id="KW-0325">Glycoprotein</keyword>
<dbReference type="SUPFAM" id="SSF48371">
    <property type="entry name" value="ARM repeat"/>
    <property type="match status" value="1"/>
</dbReference>
<dbReference type="PANTHER" id="PTHR19316">
    <property type="entry name" value="PROTEIN FOLDING REGULATOR"/>
    <property type="match status" value="1"/>
</dbReference>
<evidence type="ECO:0000256" key="4">
    <source>
        <dbReference type="ARBA" id="ARBA00022448"/>
    </source>
</evidence>
<evidence type="ECO:0000256" key="2">
    <source>
        <dbReference type="ARBA" id="ARBA00010588"/>
    </source>
</evidence>
<dbReference type="AlphaFoldDB" id="A0A915KT03"/>
<keyword evidence="4" id="KW-0813">Transport</keyword>
<dbReference type="PANTHER" id="PTHR19316:SF35">
    <property type="entry name" value="NUCLEOTIDE EXCHANGE FACTOR SIL1"/>
    <property type="match status" value="1"/>
</dbReference>
<dbReference type="GO" id="GO:0000774">
    <property type="term" value="F:adenyl-nucleotide exchange factor activity"/>
    <property type="evidence" value="ECO:0007669"/>
    <property type="project" value="TreeGrafter"/>
</dbReference>
<dbReference type="InterPro" id="IPR013918">
    <property type="entry name" value="Nucleotide_exch_fac_Fes1"/>
</dbReference>
<keyword evidence="8" id="KW-0811">Translocation</keyword>
<dbReference type="WBParaSite" id="nRc.2.0.1.t41611-RA">
    <property type="protein sequence ID" value="nRc.2.0.1.t41611-RA"/>
    <property type="gene ID" value="nRc.2.0.1.g41611"/>
</dbReference>
<keyword evidence="6" id="KW-0256">Endoplasmic reticulum</keyword>
<evidence type="ECO:0000313" key="14">
    <source>
        <dbReference type="WBParaSite" id="nRc.2.0.1.t41611-RA"/>
    </source>
</evidence>
<comment type="subcellular location">
    <subcellularLocation>
        <location evidence="1">Endoplasmic reticulum lumen</location>
    </subcellularLocation>
</comment>
<evidence type="ECO:0000256" key="7">
    <source>
        <dbReference type="ARBA" id="ARBA00022927"/>
    </source>
</evidence>
<evidence type="ECO:0000313" key="13">
    <source>
        <dbReference type="Proteomes" id="UP000887565"/>
    </source>
</evidence>
<feature type="domain" description="Nucleotide exchange factor Fes1" evidence="12">
    <location>
        <begin position="133"/>
        <end position="223"/>
    </location>
</feature>
<dbReference type="Proteomes" id="UP000887565">
    <property type="component" value="Unplaced"/>
</dbReference>
<feature type="signal peptide" evidence="11">
    <location>
        <begin position="1"/>
        <end position="26"/>
    </location>
</feature>
<name>A0A915KT03_ROMCU</name>
<feature type="chain" id="PRO_5037916043" description="Nucleotide exchange factor SIL1" evidence="11">
    <location>
        <begin position="27"/>
        <end position="484"/>
    </location>
</feature>
<evidence type="ECO:0000256" key="1">
    <source>
        <dbReference type="ARBA" id="ARBA00004319"/>
    </source>
</evidence>
<organism evidence="13 14">
    <name type="scientific">Romanomermis culicivorax</name>
    <name type="common">Nematode worm</name>
    <dbReference type="NCBI Taxonomy" id="13658"/>
    <lineage>
        <taxon>Eukaryota</taxon>
        <taxon>Metazoa</taxon>
        <taxon>Ecdysozoa</taxon>
        <taxon>Nematoda</taxon>
        <taxon>Enoplea</taxon>
        <taxon>Dorylaimia</taxon>
        <taxon>Mermithida</taxon>
        <taxon>Mermithoidea</taxon>
        <taxon>Mermithidae</taxon>
        <taxon>Romanomermis</taxon>
    </lineage>
</organism>
<feature type="coiled-coil region" evidence="10">
    <location>
        <begin position="126"/>
        <end position="186"/>
    </location>
</feature>
<dbReference type="Gene3D" id="1.25.10.10">
    <property type="entry name" value="Leucine-rich Repeat Variant"/>
    <property type="match status" value="1"/>
</dbReference>
<evidence type="ECO:0000256" key="11">
    <source>
        <dbReference type="SAM" id="SignalP"/>
    </source>
</evidence>
<dbReference type="InterPro" id="IPR011989">
    <property type="entry name" value="ARM-like"/>
</dbReference>
<evidence type="ECO:0000256" key="8">
    <source>
        <dbReference type="ARBA" id="ARBA00023010"/>
    </source>
</evidence>
<evidence type="ECO:0000256" key="5">
    <source>
        <dbReference type="ARBA" id="ARBA00022729"/>
    </source>
</evidence>
<protein>
    <recommendedName>
        <fullName evidence="3">Nucleotide exchange factor SIL1</fullName>
    </recommendedName>
</protein>
<keyword evidence="13" id="KW-1185">Reference proteome</keyword>
<accession>A0A915KT03</accession>
<evidence type="ECO:0000256" key="9">
    <source>
        <dbReference type="ARBA" id="ARBA00023180"/>
    </source>
</evidence>
<dbReference type="GO" id="GO:0005788">
    <property type="term" value="C:endoplasmic reticulum lumen"/>
    <property type="evidence" value="ECO:0007669"/>
    <property type="project" value="UniProtKB-SubCell"/>
</dbReference>
<reference evidence="14" key="1">
    <citation type="submission" date="2022-11" db="UniProtKB">
        <authorList>
            <consortium name="WormBaseParasite"/>
        </authorList>
    </citation>
    <scope>IDENTIFICATION</scope>
</reference>
<keyword evidence="5 11" id="KW-0732">Signal</keyword>
<keyword evidence="10" id="KW-0175">Coiled coil</keyword>
<evidence type="ECO:0000259" key="12">
    <source>
        <dbReference type="Pfam" id="PF08609"/>
    </source>
</evidence>
<dbReference type="GO" id="GO:0015031">
    <property type="term" value="P:protein transport"/>
    <property type="evidence" value="ECO:0007669"/>
    <property type="project" value="UniProtKB-KW"/>
</dbReference>
<evidence type="ECO:0000256" key="10">
    <source>
        <dbReference type="SAM" id="Coils"/>
    </source>
</evidence>
<evidence type="ECO:0000256" key="3">
    <source>
        <dbReference type="ARBA" id="ARBA00015352"/>
    </source>
</evidence>
<dbReference type="InterPro" id="IPR016024">
    <property type="entry name" value="ARM-type_fold"/>
</dbReference>
<keyword evidence="7" id="KW-0653">Protein transport</keyword>
<evidence type="ECO:0000256" key="6">
    <source>
        <dbReference type="ARBA" id="ARBA00022824"/>
    </source>
</evidence>
<comment type="similarity">
    <text evidence="2">Belongs to the SIL1 family.</text>
</comment>
<sequence length="484" mass="55702">MFGLKNTNFVLISRILTFILFSIANSLQNSENSNSLIFVSDSDSDEGKVNLENSLNHQRNVEGRSGIFKATNEWQEILPGMQVPSGLHYRINLETGKKEAKLLSDKDEGEEVRDILKDHEEPRFKVEREHLLANEIKNALKDLEQKNVDAKPDEEQASRKTQFRSYEELKREFKEMNLEIKTDLEILKSLLDEFKSPGTKIDRRLQILEDFEYHVHQYDNAINFVNSDLKGLDVVKEALNDSDESIRSFGALILGSAAQNNPKVKVAIYENGLLHIILNLLANDQRISVSNKLLYALSALLTHFPFAQKKMIELGGLDILINRLSQTSDLKQSLKIVILLTNLLEEKRYIDSAMPSSESSERILNKKRQYDEIRLVEILRLRYQSILCPAIVSKFLSENTANINDFDVAEKVLRFFDVSVDYSICSTDDLDAARRVLLTMKDIFEMKFYEEETGSDEAKFWLDLNDKIAKILKYYSLMLSKQEL</sequence>
<dbReference type="InterPro" id="IPR050693">
    <property type="entry name" value="Hsp70_NEF-Inhibitors"/>
</dbReference>
<proteinExistence type="inferred from homology"/>
<dbReference type="Pfam" id="PF08609">
    <property type="entry name" value="Fes1"/>
    <property type="match status" value="1"/>
</dbReference>